<dbReference type="EMBL" id="AKWM02000078">
    <property type="protein sequence ID" value="EKR98571.1"/>
    <property type="molecule type" value="Genomic_DNA"/>
</dbReference>
<comment type="caution">
    <text evidence="1">The sequence shown here is derived from an EMBL/GenBank/DDBJ whole genome shotgun (WGS) entry which is preliminary data.</text>
</comment>
<organism evidence="1 2">
    <name type="scientific">Leptospira mayottensis 200901122</name>
    <dbReference type="NCBI Taxonomy" id="1193010"/>
    <lineage>
        <taxon>Bacteria</taxon>
        <taxon>Pseudomonadati</taxon>
        <taxon>Spirochaetota</taxon>
        <taxon>Spirochaetia</taxon>
        <taxon>Leptospirales</taxon>
        <taxon>Leptospiraceae</taxon>
        <taxon>Leptospira</taxon>
    </lineage>
</organism>
<sequence>MQGETNQSAGFEREMTFPGALSFKSSQLTREKAAKNSSRAYGNHGQKIVKKISHFVNLSFLKNRTMFRTFQLIS</sequence>
<dbReference type="AlphaFoldDB" id="A0AA87MMR8"/>
<protein>
    <submittedName>
        <fullName evidence="1">Uncharacterized protein</fullName>
    </submittedName>
</protein>
<proteinExistence type="predicted"/>
<gene>
    <name evidence="1" type="ORF">LEP1GSC125_1675</name>
</gene>
<name>A0AA87MMR8_9LEPT</name>
<dbReference type="RefSeq" id="WP_002748046.1">
    <property type="nucleotide sequence ID" value="NZ_AKWM02000078.1"/>
</dbReference>
<evidence type="ECO:0000313" key="2">
    <source>
        <dbReference type="Proteomes" id="UP000001343"/>
    </source>
</evidence>
<evidence type="ECO:0000313" key="1">
    <source>
        <dbReference type="EMBL" id="EKR98571.1"/>
    </source>
</evidence>
<dbReference type="Proteomes" id="UP000001343">
    <property type="component" value="Unassembled WGS sequence"/>
</dbReference>
<reference evidence="1 2" key="1">
    <citation type="journal article" date="2014" name="Int. J. Syst. Evol. Microbiol.">
        <title>Leptospira mayottensis sp. nov., a pathogenic species of the genus Leptospira isolated from humans.</title>
        <authorList>
            <person name="Bourhy P."/>
            <person name="Collet L."/>
            <person name="Brisse S."/>
            <person name="Picardeau M."/>
        </authorList>
    </citation>
    <scope>NUCLEOTIDE SEQUENCE [LARGE SCALE GENOMIC DNA]</scope>
    <source>
        <strain evidence="1 2">200901122</strain>
    </source>
</reference>
<accession>A0AA87MMR8</accession>